<reference evidence="19" key="1">
    <citation type="submission" date="2019-12" db="EMBL/GenBank/DDBJ databases">
        <authorList>
            <person name="Scholes J."/>
        </authorList>
    </citation>
    <scope>NUCLEOTIDE SEQUENCE</scope>
</reference>
<dbReference type="OrthoDB" id="2019149at2759"/>
<comment type="caution">
    <text evidence="19">The sequence shown here is derived from an EMBL/GenBank/DDBJ whole genome shotgun (WGS) entry which is preliminary data.</text>
</comment>
<evidence type="ECO:0000256" key="9">
    <source>
        <dbReference type="ARBA" id="ARBA00023085"/>
    </source>
</evidence>
<organism evidence="19 20">
    <name type="scientific">Striga hermonthica</name>
    <name type="common">Purple witchweed</name>
    <name type="synonym">Buchnera hermonthica</name>
    <dbReference type="NCBI Taxonomy" id="68872"/>
    <lineage>
        <taxon>Eukaryota</taxon>
        <taxon>Viridiplantae</taxon>
        <taxon>Streptophyta</taxon>
        <taxon>Embryophyta</taxon>
        <taxon>Tracheophyta</taxon>
        <taxon>Spermatophyta</taxon>
        <taxon>Magnoliopsida</taxon>
        <taxon>eudicotyledons</taxon>
        <taxon>Gunneridae</taxon>
        <taxon>Pentapetalae</taxon>
        <taxon>asterids</taxon>
        <taxon>lamiids</taxon>
        <taxon>Lamiales</taxon>
        <taxon>Orobanchaceae</taxon>
        <taxon>Buchnereae</taxon>
        <taxon>Striga</taxon>
    </lineage>
</organism>
<sequence>MAFKKVAVIGLCAVLVVAAAAVFLVRDKHENEQNVHDNINQSQKAAIQDLCQTTHYQQTCVSALTKASNASDPKALIEAGFHTAIQELKRVITQTGPLQEAARDPRTAGAYKTCRKLLDDSIYDLEETVNRFGALFDTTDDFRLLIDDIKTWLTGALTYQDTCMDCFEGIEGEASKKMEKLLKLSRELTINGLAIANQLTDFLAPAGASTGRRLMMTGFKLRDYDNDYDYRGKTNGGRRRLFGVDPPEDGSDYYYDYAGHKKGNRRHLGARDSIAGLKDYDYGYDYRGKTNGGRRLFGLKDYDYGYDYRGKTNGGRRLFGARDSAKYGLGLKDYDYGYDYRGKTNGGRRLLEAGAKSIRPNVVVAKDGSGKYKTVNEALLEAPQNSNKTFVIYIKEGVYEEYVTVNRTTWSVMFLGDGPTKTRIVGDKSFVGGYETFWTTTVAIEGDGFIARDMGFENRAGPKMMQAVAVRVSADMSLFHNCQLDGFQDTLYAHNHRQFYRDCTISGTIDFIFGNARAVFQNCTLLIRKPLETQKMCMVTAQGRTLVNQTSATVLQNCRILPAPDYPVNDKSYKAYLGRPWKDFSRTIVMDSEIDGVINPDGWATWEGSTANLGTCWYAEVNNKGPGADLSRRVKWPGIKAVSVQGAAAFAPGEFMVGDSWIADKGIPYNPARMQRPDAEVRGGGWRQSLKADAEIRDGGRGVGAWAEVGGRRREEAESERRDEARVRRRGACD</sequence>
<evidence type="ECO:0000256" key="13">
    <source>
        <dbReference type="ARBA" id="ARBA00047928"/>
    </source>
</evidence>
<evidence type="ECO:0000256" key="7">
    <source>
        <dbReference type="ARBA" id="ARBA00022525"/>
    </source>
</evidence>
<feature type="domain" description="Pectinesterase inhibitor" evidence="18">
    <location>
        <begin position="42"/>
        <end position="195"/>
    </location>
</feature>
<evidence type="ECO:0000256" key="12">
    <source>
        <dbReference type="ARBA" id="ARBA00023316"/>
    </source>
</evidence>
<dbReference type="AlphaFoldDB" id="A0A9N7R968"/>
<dbReference type="Gene3D" id="2.160.20.10">
    <property type="entry name" value="Single-stranded right-handed beta-helix, Pectin lyase-like"/>
    <property type="match status" value="1"/>
</dbReference>
<evidence type="ECO:0000313" key="20">
    <source>
        <dbReference type="Proteomes" id="UP001153555"/>
    </source>
</evidence>
<dbReference type="GO" id="GO:0042545">
    <property type="term" value="P:cell wall modification"/>
    <property type="evidence" value="ECO:0007669"/>
    <property type="project" value="InterPro"/>
</dbReference>
<evidence type="ECO:0000256" key="5">
    <source>
        <dbReference type="ARBA" id="ARBA00013229"/>
    </source>
</evidence>
<keyword evidence="8" id="KW-0378">Hydrolase</keyword>
<feature type="active site" evidence="15">
    <location>
        <position position="510"/>
    </location>
</feature>
<dbReference type="InterPro" id="IPR035513">
    <property type="entry name" value="Invertase/methylesterase_inhib"/>
</dbReference>
<evidence type="ECO:0000256" key="10">
    <source>
        <dbReference type="ARBA" id="ARBA00023157"/>
    </source>
</evidence>
<keyword evidence="17" id="KW-0732">Signal</keyword>
<dbReference type="NCBIfam" id="TIGR01614">
    <property type="entry name" value="PME_inhib"/>
    <property type="match status" value="1"/>
</dbReference>
<dbReference type="InterPro" id="IPR000070">
    <property type="entry name" value="Pectinesterase_cat"/>
</dbReference>
<dbReference type="InterPro" id="IPR006501">
    <property type="entry name" value="Pectinesterase_inhib_dom"/>
</dbReference>
<dbReference type="Proteomes" id="UP001153555">
    <property type="component" value="Unassembled WGS sequence"/>
</dbReference>
<dbReference type="InterPro" id="IPR012334">
    <property type="entry name" value="Pectin_lyas_fold"/>
</dbReference>
<dbReference type="CDD" id="cd15798">
    <property type="entry name" value="PMEI-like_3"/>
    <property type="match status" value="1"/>
</dbReference>
<keyword evidence="10" id="KW-1015">Disulfide bond</keyword>
<dbReference type="FunFam" id="1.20.140.40:FF:000001">
    <property type="entry name" value="Pectinesterase"/>
    <property type="match status" value="1"/>
</dbReference>
<comment type="function">
    <text evidence="14">Acts in the modification of cell walls via demethylesterification of cell wall pectin.</text>
</comment>
<feature type="region of interest" description="Disordered" evidence="16">
    <location>
        <begin position="709"/>
        <end position="734"/>
    </location>
</feature>
<comment type="catalytic activity">
    <reaction evidence="13">
        <text>[(1-&gt;4)-alpha-D-galacturonosyl methyl ester](n) + n H2O = [(1-&gt;4)-alpha-D-galacturonosyl](n) + n methanol + n H(+)</text>
        <dbReference type="Rhea" id="RHEA:22380"/>
        <dbReference type="Rhea" id="RHEA-COMP:14570"/>
        <dbReference type="Rhea" id="RHEA-COMP:14573"/>
        <dbReference type="ChEBI" id="CHEBI:15377"/>
        <dbReference type="ChEBI" id="CHEBI:15378"/>
        <dbReference type="ChEBI" id="CHEBI:17790"/>
        <dbReference type="ChEBI" id="CHEBI:140522"/>
        <dbReference type="ChEBI" id="CHEBI:140523"/>
        <dbReference type="EC" id="3.1.1.11"/>
    </reaction>
</comment>
<evidence type="ECO:0000256" key="15">
    <source>
        <dbReference type="PROSITE-ProRule" id="PRU10040"/>
    </source>
</evidence>
<evidence type="ECO:0000256" key="8">
    <source>
        <dbReference type="ARBA" id="ARBA00022801"/>
    </source>
</evidence>
<accession>A0A9N7R968</accession>
<feature type="signal peptide" evidence="17">
    <location>
        <begin position="1"/>
        <end position="18"/>
    </location>
</feature>
<evidence type="ECO:0000256" key="1">
    <source>
        <dbReference type="ARBA" id="ARBA00004191"/>
    </source>
</evidence>
<evidence type="ECO:0000256" key="14">
    <source>
        <dbReference type="ARBA" id="ARBA00057335"/>
    </source>
</evidence>
<dbReference type="GO" id="GO:0030599">
    <property type="term" value="F:pectinesterase activity"/>
    <property type="evidence" value="ECO:0007669"/>
    <property type="project" value="UniProtKB-EC"/>
</dbReference>
<feature type="chain" id="PRO_5040344186" description="pectinesterase" evidence="17">
    <location>
        <begin position="19"/>
        <end position="734"/>
    </location>
</feature>
<evidence type="ECO:0000259" key="18">
    <source>
        <dbReference type="SMART" id="SM00856"/>
    </source>
</evidence>
<name>A0A9N7R968_STRHE</name>
<comment type="pathway">
    <text evidence="2">Glycan metabolism; pectin degradation; 2-dehydro-3-deoxy-D-gluconate from pectin: step 1/5.</text>
</comment>
<dbReference type="FunFam" id="2.160.20.10:FF:000001">
    <property type="entry name" value="Pectinesterase"/>
    <property type="match status" value="1"/>
</dbReference>
<keyword evidence="6" id="KW-0134">Cell wall</keyword>
<evidence type="ECO:0000256" key="3">
    <source>
        <dbReference type="ARBA" id="ARBA00006027"/>
    </source>
</evidence>
<protein>
    <recommendedName>
        <fullName evidence="5">pectinesterase</fullName>
        <ecNumber evidence="5">3.1.1.11</ecNumber>
    </recommendedName>
</protein>
<evidence type="ECO:0000256" key="2">
    <source>
        <dbReference type="ARBA" id="ARBA00005184"/>
    </source>
</evidence>
<evidence type="ECO:0000313" key="19">
    <source>
        <dbReference type="EMBL" id="CAA0817523.1"/>
    </source>
</evidence>
<feature type="compositionally biased region" description="Basic and acidic residues" evidence="16">
    <location>
        <begin position="710"/>
        <end position="734"/>
    </location>
</feature>
<dbReference type="EC" id="3.1.1.11" evidence="5"/>
<dbReference type="Pfam" id="PF01095">
    <property type="entry name" value="Pectinesterase"/>
    <property type="match status" value="1"/>
</dbReference>
<keyword evidence="7" id="KW-0964">Secreted</keyword>
<dbReference type="EMBL" id="CACSLK010015970">
    <property type="protein sequence ID" value="CAA0817523.1"/>
    <property type="molecule type" value="Genomic_DNA"/>
</dbReference>
<evidence type="ECO:0000256" key="6">
    <source>
        <dbReference type="ARBA" id="ARBA00022512"/>
    </source>
</evidence>
<evidence type="ECO:0000256" key="11">
    <source>
        <dbReference type="ARBA" id="ARBA00023180"/>
    </source>
</evidence>
<evidence type="ECO:0000256" key="16">
    <source>
        <dbReference type="SAM" id="MobiDB-lite"/>
    </source>
</evidence>
<comment type="subcellular location">
    <subcellularLocation>
        <location evidence="1">Secreted</location>
        <location evidence="1">Cell wall</location>
    </subcellularLocation>
</comment>
<gene>
    <name evidence="19" type="ORF">SHERM_17098</name>
</gene>
<keyword evidence="20" id="KW-1185">Reference proteome</keyword>
<comment type="similarity">
    <text evidence="3">In the N-terminal section; belongs to the PMEI family.</text>
</comment>
<dbReference type="InterPro" id="IPR033131">
    <property type="entry name" value="Pectinesterase_Asp_AS"/>
</dbReference>
<evidence type="ECO:0000256" key="4">
    <source>
        <dbReference type="ARBA" id="ARBA00007786"/>
    </source>
</evidence>
<dbReference type="SUPFAM" id="SSF101148">
    <property type="entry name" value="Plant invertase/pectin methylesterase inhibitor"/>
    <property type="match status" value="1"/>
</dbReference>
<dbReference type="InterPro" id="IPR011050">
    <property type="entry name" value="Pectin_lyase_fold/virulence"/>
</dbReference>
<proteinExistence type="inferred from homology"/>
<dbReference type="Pfam" id="PF04043">
    <property type="entry name" value="PMEI"/>
    <property type="match status" value="1"/>
</dbReference>
<dbReference type="Gene3D" id="1.20.140.40">
    <property type="entry name" value="Invertase/pectin methylesterase inhibitor family protein"/>
    <property type="match status" value="1"/>
</dbReference>
<keyword evidence="11" id="KW-0325">Glycoprotein</keyword>
<dbReference type="SMART" id="SM00856">
    <property type="entry name" value="PMEI"/>
    <property type="match status" value="1"/>
</dbReference>
<comment type="similarity">
    <text evidence="4">In the C-terminal section; belongs to the pectinesterase family.</text>
</comment>
<dbReference type="SUPFAM" id="SSF51126">
    <property type="entry name" value="Pectin lyase-like"/>
    <property type="match status" value="1"/>
</dbReference>
<keyword evidence="9" id="KW-0063">Aspartyl esterase</keyword>
<evidence type="ECO:0000256" key="17">
    <source>
        <dbReference type="SAM" id="SignalP"/>
    </source>
</evidence>
<dbReference type="GO" id="GO:0004857">
    <property type="term" value="F:enzyme inhibitor activity"/>
    <property type="evidence" value="ECO:0007669"/>
    <property type="project" value="InterPro"/>
</dbReference>
<dbReference type="PANTHER" id="PTHR31707">
    <property type="entry name" value="PECTINESTERASE"/>
    <property type="match status" value="1"/>
</dbReference>
<dbReference type="PROSITE" id="PS00503">
    <property type="entry name" value="PECTINESTERASE_2"/>
    <property type="match status" value="1"/>
</dbReference>
<keyword evidence="12" id="KW-0961">Cell wall biogenesis/degradation</keyword>